<accession>A0A0D0C2J1</accession>
<dbReference type="InterPro" id="IPR038340">
    <property type="entry name" value="MRP-L47_sf"/>
</dbReference>
<dbReference type="Proteomes" id="UP000053593">
    <property type="component" value="Unassembled WGS sequence"/>
</dbReference>
<dbReference type="InterPro" id="IPR010729">
    <property type="entry name" value="Ribosomal_uL29_mit"/>
</dbReference>
<feature type="region of interest" description="Disordered" evidence="8">
    <location>
        <begin position="266"/>
        <end position="320"/>
    </location>
</feature>
<gene>
    <name evidence="9" type="ORF">GYMLUDRAFT_208245</name>
</gene>
<feature type="region of interest" description="Disordered" evidence="8">
    <location>
        <begin position="31"/>
        <end position="52"/>
    </location>
</feature>
<feature type="compositionally biased region" description="Basic and acidic residues" evidence="8">
    <location>
        <begin position="274"/>
        <end position="285"/>
    </location>
</feature>
<evidence type="ECO:0000313" key="10">
    <source>
        <dbReference type="Proteomes" id="UP000053593"/>
    </source>
</evidence>
<dbReference type="Pfam" id="PF06984">
    <property type="entry name" value="MRP-L47"/>
    <property type="match status" value="1"/>
</dbReference>
<dbReference type="PANTHER" id="PTHR21183">
    <property type="entry name" value="RIBOSOMAL PROTEIN L47, MITOCHONDRIAL-RELATED"/>
    <property type="match status" value="1"/>
</dbReference>
<dbReference type="GO" id="GO:0032543">
    <property type="term" value="P:mitochondrial translation"/>
    <property type="evidence" value="ECO:0007669"/>
    <property type="project" value="TreeGrafter"/>
</dbReference>
<reference evidence="9 10" key="1">
    <citation type="submission" date="2014-04" db="EMBL/GenBank/DDBJ databases">
        <title>Evolutionary Origins and Diversification of the Mycorrhizal Mutualists.</title>
        <authorList>
            <consortium name="DOE Joint Genome Institute"/>
            <consortium name="Mycorrhizal Genomics Consortium"/>
            <person name="Kohler A."/>
            <person name="Kuo A."/>
            <person name="Nagy L.G."/>
            <person name="Floudas D."/>
            <person name="Copeland A."/>
            <person name="Barry K.W."/>
            <person name="Cichocki N."/>
            <person name="Veneault-Fourrey C."/>
            <person name="LaButti K."/>
            <person name="Lindquist E.A."/>
            <person name="Lipzen A."/>
            <person name="Lundell T."/>
            <person name="Morin E."/>
            <person name="Murat C."/>
            <person name="Riley R."/>
            <person name="Ohm R."/>
            <person name="Sun H."/>
            <person name="Tunlid A."/>
            <person name="Henrissat B."/>
            <person name="Grigoriev I.V."/>
            <person name="Hibbett D.S."/>
            <person name="Martin F."/>
        </authorList>
    </citation>
    <scope>NUCLEOTIDE SEQUENCE [LARGE SCALE GENOMIC DNA]</scope>
    <source>
        <strain evidence="9 10">FD-317 M1</strain>
    </source>
</reference>
<evidence type="ECO:0000313" key="9">
    <source>
        <dbReference type="EMBL" id="KIK52047.1"/>
    </source>
</evidence>
<evidence type="ECO:0000256" key="2">
    <source>
        <dbReference type="ARBA" id="ARBA00009254"/>
    </source>
</evidence>
<sequence>MLTVLRRSCTRSSRLFSRNFAEIVPAATPLKGTIDPPPPGAITGPNGANTETNSKVVAPVRLGNRVPVREDHGLYAFFRKKEPAPGQTLVGEAQYETLGGTPNMEAIHSGRSWKASELRLKSFEDLHVLWYILLRERNLLATQQEEVRRLGALRLLQIFNRRTRMCRKSMARIKYVMNERRLAYEGAVKLAEEQKTAHTTKLVLQQQLADHQKERQELFGRQRSSRLKLAAKRAAEKRAAKEQEQAEAAEEIQAVGEAAPLAEVAEAAPTVESVETKEDAPETPKVEAVPSEKPGIKSSPRKLESATDVASAGLFGSKHQ</sequence>
<dbReference type="OrthoDB" id="270763at2759"/>
<evidence type="ECO:0000256" key="7">
    <source>
        <dbReference type="ARBA" id="ARBA00035399"/>
    </source>
</evidence>
<name>A0A0D0C2J1_9AGAR</name>
<evidence type="ECO:0000256" key="8">
    <source>
        <dbReference type="SAM" id="MobiDB-lite"/>
    </source>
</evidence>
<keyword evidence="5" id="KW-0687">Ribonucleoprotein</keyword>
<dbReference type="GO" id="GO:0005762">
    <property type="term" value="C:mitochondrial large ribosomal subunit"/>
    <property type="evidence" value="ECO:0007669"/>
    <property type="project" value="TreeGrafter"/>
</dbReference>
<dbReference type="PANTHER" id="PTHR21183:SF18">
    <property type="entry name" value="LARGE RIBOSOMAL SUBUNIT PROTEIN UL29M"/>
    <property type="match status" value="1"/>
</dbReference>
<dbReference type="GO" id="GO:0003735">
    <property type="term" value="F:structural constituent of ribosome"/>
    <property type="evidence" value="ECO:0007669"/>
    <property type="project" value="InterPro"/>
</dbReference>
<evidence type="ECO:0000256" key="5">
    <source>
        <dbReference type="ARBA" id="ARBA00023274"/>
    </source>
</evidence>
<keyword evidence="10" id="KW-1185">Reference proteome</keyword>
<evidence type="ECO:0000256" key="1">
    <source>
        <dbReference type="ARBA" id="ARBA00004173"/>
    </source>
</evidence>
<dbReference type="HOGENOM" id="CLU_075349_0_0_1"/>
<proteinExistence type="inferred from homology"/>
<evidence type="ECO:0000256" key="3">
    <source>
        <dbReference type="ARBA" id="ARBA00022980"/>
    </source>
</evidence>
<comment type="similarity">
    <text evidence="2">Belongs to the universal ribosomal protein uL29 family.</text>
</comment>
<keyword evidence="3" id="KW-0689">Ribosomal protein</keyword>
<comment type="subcellular location">
    <subcellularLocation>
        <location evidence="1">Mitochondrion</location>
    </subcellularLocation>
</comment>
<organism evidence="9 10">
    <name type="scientific">Collybiopsis luxurians FD-317 M1</name>
    <dbReference type="NCBI Taxonomy" id="944289"/>
    <lineage>
        <taxon>Eukaryota</taxon>
        <taxon>Fungi</taxon>
        <taxon>Dikarya</taxon>
        <taxon>Basidiomycota</taxon>
        <taxon>Agaricomycotina</taxon>
        <taxon>Agaricomycetes</taxon>
        <taxon>Agaricomycetidae</taxon>
        <taxon>Agaricales</taxon>
        <taxon>Marasmiineae</taxon>
        <taxon>Omphalotaceae</taxon>
        <taxon>Collybiopsis</taxon>
        <taxon>Collybiopsis luxurians</taxon>
    </lineage>
</organism>
<protein>
    <recommendedName>
        <fullName evidence="6">Large ribosomal subunit protein uL29m</fullName>
    </recommendedName>
    <alternativeName>
        <fullName evidence="7">54S ribosomal protein L4, mitochondrial</fullName>
    </alternativeName>
</protein>
<dbReference type="Gene3D" id="6.10.330.20">
    <property type="match status" value="1"/>
</dbReference>
<keyword evidence="4" id="KW-0496">Mitochondrion</keyword>
<dbReference type="AlphaFoldDB" id="A0A0D0C2J1"/>
<evidence type="ECO:0000256" key="6">
    <source>
        <dbReference type="ARBA" id="ARBA00035289"/>
    </source>
</evidence>
<dbReference type="EMBL" id="KN834849">
    <property type="protein sequence ID" value="KIK52047.1"/>
    <property type="molecule type" value="Genomic_DNA"/>
</dbReference>
<evidence type="ECO:0000256" key="4">
    <source>
        <dbReference type="ARBA" id="ARBA00023128"/>
    </source>
</evidence>